<dbReference type="EMBL" id="QVOD01000046">
    <property type="protein sequence ID" value="RFT63483.1"/>
    <property type="molecule type" value="Genomic_DNA"/>
</dbReference>
<accession>A0A090YA06</accession>
<gene>
    <name evidence="3" type="ORF">D0U04_24715</name>
    <name evidence="2" type="ORF">DJ93_5506</name>
</gene>
<dbReference type="RefSeq" id="WP_042984607.1">
    <property type="nucleotide sequence ID" value="NZ_JMQC01000009.1"/>
</dbReference>
<evidence type="ECO:0000313" key="4">
    <source>
        <dbReference type="Proteomes" id="UP000029389"/>
    </source>
</evidence>
<proteinExistence type="predicted"/>
<feature type="transmembrane region" description="Helical" evidence="1">
    <location>
        <begin position="39"/>
        <end position="57"/>
    </location>
</feature>
<evidence type="ECO:0000313" key="3">
    <source>
        <dbReference type="EMBL" id="RFT63483.1"/>
    </source>
</evidence>
<keyword evidence="1" id="KW-0812">Transmembrane</keyword>
<evidence type="ECO:0000256" key="1">
    <source>
        <dbReference type="SAM" id="Phobius"/>
    </source>
</evidence>
<keyword evidence="1" id="KW-1133">Transmembrane helix</keyword>
<keyword evidence="1" id="KW-0472">Membrane</keyword>
<comment type="caution">
    <text evidence="2">The sequence shown here is derived from an EMBL/GenBank/DDBJ whole genome shotgun (WGS) entry which is preliminary data.</text>
</comment>
<dbReference type="Proteomes" id="UP000029389">
    <property type="component" value="Unassembled WGS sequence"/>
</dbReference>
<dbReference type="EMBL" id="JMQC01000009">
    <property type="protein sequence ID" value="KFM95573.1"/>
    <property type="molecule type" value="Genomic_DNA"/>
</dbReference>
<protein>
    <submittedName>
        <fullName evidence="2">Putative membrane protein</fullName>
    </submittedName>
</protein>
<organism evidence="2 4">
    <name type="scientific">Bacillus clarus</name>
    <dbReference type="NCBI Taxonomy" id="2338372"/>
    <lineage>
        <taxon>Bacteria</taxon>
        <taxon>Bacillati</taxon>
        <taxon>Bacillota</taxon>
        <taxon>Bacilli</taxon>
        <taxon>Bacillales</taxon>
        <taxon>Bacillaceae</taxon>
        <taxon>Bacillus</taxon>
        <taxon>Bacillus cereus group</taxon>
    </lineage>
</organism>
<name>A0A090YA06_9BACI</name>
<reference evidence="3 5" key="2">
    <citation type="submission" date="2018-08" db="EMBL/GenBank/DDBJ databases">
        <title>Bacillus clarus sp. nov. strain PS00077A.</title>
        <authorList>
            <person name="Mendez Acevedo M."/>
            <person name="Carroll L."/>
            <person name="Mukherjee M."/>
            <person name="Wiedmann M."/>
            <person name="Kovac J."/>
        </authorList>
    </citation>
    <scope>NUCLEOTIDE SEQUENCE [LARGE SCALE GENOMIC DNA]</scope>
    <source>
        <strain evidence="3 5">PS00077A</strain>
    </source>
</reference>
<sequence>MIIWRGKGLLVVLALILGSLISGIFSSILQMDTVHNPGFIFNGIFCTIFIAMSNYFFTKKFISDSVRTLVDEKTGERLQIKDNSALFFIRNKYWTWIILVLGFGLTITVSAQLS</sequence>
<dbReference type="Proteomes" id="UP000264294">
    <property type="component" value="Unassembled WGS sequence"/>
</dbReference>
<feature type="transmembrane region" description="Helical" evidence="1">
    <location>
        <begin position="93"/>
        <end position="113"/>
    </location>
</feature>
<dbReference type="AlphaFoldDB" id="A0A090YA06"/>
<keyword evidence="5" id="KW-1185">Reference proteome</keyword>
<evidence type="ECO:0000313" key="2">
    <source>
        <dbReference type="EMBL" id="KFM95573.1"/>
    </source>
</evidence>
<reference evidence="2 4" key="1">
    <citation type="submission" date="2014-04" db="EMBL/GenBank/DDBJ databases">
        <authorList>
            <person name="Bishop-Lilly K.A."/>
            <person name="Broomall S.M."/>
            <person name="Chain P.S."/>
            <person name="Chertkov O."/>
            <person name="Coyne S.R."/>
            <person name="Daligault H.E."/>
            <person name="Davenport K.W."/>
            <person name="Erkkila T."/>
            <person name="Frey K.G."/>
            <person name="Gibbons H.S."/>
            <person name="Gu W."/>
            <person name="Jaissle J."/>
            <person name="Johnson S.L."/>
            <person name="Koroleva G.I."/>
            <person name="Ladner J.T."/>
            <person name="Lo C.-C."/>
            <person name="Minogue T.D."/>
            <person name="Munk C."/>
            <person name="Palacios G.F."/>
            <person name="Redden C.L."/>
            <person name="Rosenzweig C.N."/>
            <person name="Scholz M.B."/>
            <person name="Teshima H."/>
            <person name="Xu Y."/>
        </authorList>
    </citation>
    <scope>NUCLEOTIDE SEQUENCE [LARGE SCALE GENOMIC DNA]</scope>
    <source>
        <strain evidence="2 4">BHP</strain>
    </source>
</reference>
<evidence type="ECO:0000313" key="5">
    <source>
        <dbReference type="Proteomes" id="UP000264294"/>
    </source>
</evidence>